<dbReference type="EMBL" id="LQOV01000015">
    <property type="protein sequence ID" value="ORV52918.1"/>
    <property type="molecule type" value="Genomic_DNA"/>
</dbReference>
<keyword evidence="3" id="KW-1185">Reference proteome</keyword>
<organism evidence="2 3">
    <name type="scientific">Mycobacterium florentinum</name>
    <dbReference type="NCBI Taxonomy" id="292462"/>
    <lineage>
        <taxon>Bacteria</taxon>
        <taxon>Bacillati</taxon>
        <taxon>Actinomycetota</taxon>
        <taxon>Actinomycetes</taxon>
        <taxon>Mycobacteriales</taxon>
        <taxon>Mycobacteriaceae</taxon>
        <taxon>Mycobacterium</taxon>
        <taxon>Mycobacterium simiae complex</taxon>
    </lineage>
</organism>
<dbReference type="Gene3D" id="3.40.50.150">
    <property type="entry name" value="Vaccinia Virus protein VP39"/>
    <property type="match status" value="1"/>
</dbReference>
<dbReference type="RefSeq" id="WP_085223038.1">
    <property type="nucleotide sequence ID" value="NZ_AP022576.1"/>
</dbReference>
<evidence type="ECO:0000313" key="2">
    <source>
        <dbReference type="EMBL" id="ORV52918.1"/>
    </source>
</evidence>
<feature type="domain" description="Methyltransferase FkbM" evidence="1">
    <location>
        <begin position="28"/>
        <end position="195"/>
    </location>
</feature>
<accession>A0A1X1U863</accession>
<dbReference type="PANTHER" id="PTHR36973:SF4">
    <property type="entry name" value="NODULATION PROTEIN"/>
    <property type="match status" value="1"/>
</dbReference>
<dbReference type="InterPro" id="IPR053188">
    <property type="entry name" value="FkbM_Methyltransferase"/>
</dbReference>
<evidence type="ECO:0000313" key="3">
    <source>
        <dbReference type="Proteomes" id="UP000193010"/>
    </source>
</evidence>
<evidence type="ECO:0000259" key="1">
    <source>
        <dbReference type="Pfam" id="PF05050"/>
    </source>
</evidence>
<dbReference type="SUPFAM" id="SSF53335">
    <property type="entry name" value="S-adenosyl-L-methionine-dependent methyltransferases"/>
    <property type="match status" value="1"/>
</dbReference>
<gene>
    <name evidence="2" type="ORF">AWC05_25030</name>
</gene>
<comment type="caution">
    <text evidence="2">The sequence shown here is derived from an EMBL/GenBank/DDBJ whole genome shotgun (WGS) entry which is preliminary data.</text>
</comment>
<dbReference type="Proteomes" id="UP000193010">
    <property type="component" value="Unassembled WGS sequence"/>
</dbReference>
<dbReference type="AlphaFoldDB" id="A0A1X1U863"/>
<proteinExistence type="predicted"/>
<dbReference type="NCBIfam" id="TIGR01444">
    <property type="entry name" value="fkbM_fam"/>
    <property type="match status" value="1"/>
</dbReference>
<dbReference type="Pfam" id="PF05050">
    <property type="entry name" value="Methyltransf_21"/>
    <property type="match status" value="1"/>
</dbReference>
<dbReference type="InterPro" id="IPR006342">
    <property type="entry name" value="FkbM_mtfrase"/>
</dbReference>
<dbReference type="GO" id="GO:0032259">
    <property type="term" value="P:methylation"/>
    <property type="evidence" value="ECO:0007669"/>
    <property type="project" value="UniProtKB-KW"/>
</dbReference>
<keyword evidence="2" id="KW-0808">Transferase</keyword>
<reference evidence="2 3" key="1">
    <citation type="submission" date="2016-01" db="EMBL/GenBank/DDBJ databases">
        <title>The new phylogeny of the genus Mycobacterium.</title>
        <authorList>
            <person name="Tarcisio F."/>
            <person name="Conor M."/>
            <person name="Antonella G."/>
            <person name="Elisabetta G."/>
            <person name="Giulia F.S."/>
            <person name="Sara T."/>
            <person name="Anna F."/>
            <person name="Clotilde B."/>
            <person name="Roberto B."/>
            <person name="Veronica D.S."/>
            <person name="Fabio R."/>
            <person name="Monica P."/>
            <person name="Olivier J."/>
            <person name="Enrico T."/>
            <person name="Nicola S."/>
        </authorList>
    </citation>
    <scope>NUCLEOTIDE SEQUENCE [LARGE SCALE GENOMIC DNA]</scope>
    <source>
        <strain evidence="2 3">DSM 44852</strain>
    </source>
</reference>
<name>A0A1X1U863_MYCFL</name>
<sequence>MGDLPDGDNKNSALWNLLAPQRLTDVIDVGANPIDTEPPYTSMLSAGLCRVTGFEPQLEALQKLQESQGPHERYLPYVVGDGGAHTLNVYRGSGFTSLFELDPAALDIFEYIKLPGQLVERVPVQSRRLDDIAEIHHVDLLKIDVQGGELAVFRGGTARLAEAVAIQTEVSFVTLYKDQPTLGDIDSELRSQGFLPHCFPEIKLWPISPFVDPRQPTNQVLEADLVYVRDFTRPNLMSNEQLKHLALIAHHCYRSFDLALRCAQLLEYRQAAEPGIQQRYLAILAAG</sequence>
<keyword evidence="2" id="KW-0489">Methyltransferase</keyword>
<dbReference type="PANTHER" id="PTHR36973">
    <property type="entry name" value="SLL1456 PROTEIN-RELATED"/>
    <property type="match status" value="1"/>
</dbReference>
<dbReference type="GO" id="GO:0008171">
    <property type="term" value="F:O-methyltransferase activity"/>
    <property type="evidence" value="ECO:0007669"/>
    <property type="project" value="TreeGrafter"/>
</dbReference>
<dbReference type="OrthoDB" id="4104638at2"/>
<dbReference type="STRING" id="292462.AWC05_25030"/>
<dbReference type="InterPro" id="IPR029063">
    <property type="entry name" value="SAM-dependent_MTases_sf"/>
</dbReference>
<protein>
    <submittedName>
        <fullName evidence="2">FkbM family methyltransferase</fullName>
    </submittedName>
</protein>